<evidence type="ECO:0000313" key="1">
    <source>
        <dbReference type="EMBL" id="GJT90803.1"/>
    </source>
</evidence>
<gene>
    <name evidence="1" type="ORF">Tco_1079648</name>
</gene>
<reference evidence="1" key="2">
    <citation type="submission" date="2022-01" db="EMBL/GenBank/DDBJ databases">
        <authorList>
            <person name="Yamashiro T."/>
            <person name="Shiraishi A."/>
            <person name="Satake H."/>
            <person name="Nakayama K."/>
        </authorList>
    </citation>
    <scope>NUCLEOTIDE SEQUENCE</scope>
</reference>
<name>A0ABQ5HUH2_9ASTR</name>
<protein>
    <submittedName>
        <fullName evidence="1">Uncharacterized protein</fullName>
    </submittedName>
</protein>
<reference evidence="1" key="1">
    <citation type="journal article" date="2022" name="Int. J. Mol. Sci.">
        <title>Draft Genome of Tanacetum Coccineum: Genomic Comparison of Closely Related Tanacetum-Family Plants.</title>
        <authorList>
            <person name="Yamashiro T."/>
            <person name="Shiraishi A."/>
            <person name="Nakayama K."/>
            <person name="Satake H."/>
        </authorList>
    </citation>
    <scope>NUCLEOTIDE SEQUENCE</scope>
</reference>
<dbReference type="EMBL" id="BQNB010019957">
    <property type="protein sequence ID" value="GJT90803.1"/>
    <property type="molecule type" value="Genomic_DNA"/>
</dbReference>
<accession>A0ABQ5HUH2</accession>
<evidence type="ECO:0000313" key="2">
    <source>
        <dbReference type="Proteomes" id="UP001151760"/>
    </source>
</evidence>
<keyword evidence="2" id="KW-1185">Reference proteome</keyword>
<dbReference type="Proteomes" id="UP001151760">
    <property type="component" value="Unassembled WGS sequence"/>
</dbReference>
<comment type="caution">
    <text evidence="1">The sequence shown here is derived from an EMBL/GenBank/DDBJ whole genome shotgun (WGS) entry which is preliminary data.</text>
</comment>
<organism evidence="1 2">
    <name type="scientific">Tanacetum coccineum</name>
    <dbReference type="NCBI Taxonomy" id="301880"/>
    <lineage>
        <taxon>Eukaryota</taxon>
        <taxon>Viridiplantae</taxon>
        <taxon>Streptophyta</taxon>
        <taxon>Embryophyta</taxon>
        <taxon>Tracheophyta</taxon>
        <taxon>Spermatophyta</taxon>
        <taxon>Magnoliopsida</taxon>
        <taxon>eudicotyledons</taxon>
        <taxon>Gunneridae</taxon>
        <taxon>Pentapetalae</taxon>
        <taxon>asterids</taxon>
        <taxon>campanulids</taxon>
        <taxon>Asterales</taxon>
        <taxon>Asteraceae</taxon>
        <taxon>Asteroideae</taxon>
        <taxon>Anthemideae</taxon>
        <taxon>Anthemidinae</taxon>
        <taxon>Tanacetum</taxon>
    </lineage>
</organism>
<sequence>MTANRISSDPDRTWVDEILCAIQIALQVTDTVCRLVLVVDLLFLQFLVRCPILLQVSTLDCAGPMVLGLEFHKGQGFIVNVPVAYVTLFLRTVSGGNAIIIRLLDGQLKIGDNAVMPVGIIDDGKRR</sequence>
<proteinExistence type="predicted"/>